<reference evidence="2 3" key="1">
    <citation type="submission" date="2019-02" db="EMBL/GenBank/DDBJ databases">
        <title>Deep-cultivation of Planctomycetes and their phenomic and genomic characterization uncovers novel biology.</title>
        <authorList>
            <person name="Wiegand S."/>
            <person name="Jogler M."/>
            <person name="Boedeker C."/>
            <person name="Pinto D."/>
            <person name="Vollmers J."/>
            <person name="Rivas-Marin E."/>
            <person name="Kohn T."/>
            <person name="Peeters S.H."/>
            <person name="Heuer A."/>
            <person name="Rast P."/>
            <person name="Oberbeckmann S."/>
            <person name="Bunk B."/>
            <person name="Jeske O."/>
            <person name="Meyerdierks A."/>
            <person name="Storesund J.E."/>
            <person name="Kallscheuer N."/>
            <person name="Luecker S."/>
            <person name="Lage O.M."/>
            <person name="Pohl T."/>
            <person name="Merkel B.J."/>
            <person name="Hornburger P."/>
            <person name="Mueller R.-W."/>
            <person name="Bruemmer F."/>
            <person name="Labrenz M."/>
            <person name="Spormann A.M."/>
            <person name="Op den Camp H."/>
            <person name="Overmann J."/>
            <person name="Amann R."/>
            <person name="Jetten M.S.M."/>
            <person name="Mascher T."/>
            <person name="Medema M.H."/>
            <person name="Devos D.P."/>
            <person name="Kaster A.-K."/>
            <person name="Ovreas L."/>
            <person name="Rohde M."/>
            <person name="Galperin M.Y."/>
            <person name="Jogler C."/>
        </authorList>
    </citation>
    <scope>NUCLEOTIDE SEQUENCE [LARGE SCALE GENOMIC DNA]</scope>
    <source>
        <strain evidence="2 3">Pla175</strain>
    </source>
</reference>
<gene>
    <name evidence="2" type="ORF">Pla175_04240</name>
</gene>
<dbReference type="InterPro" id="IPR040807">
    <property type="entry name" value="DUF5522"/>
</dbReference>
<dbReference type="KEGG" id="pnd:Pla175_04240"/>
<dbReference type="AlphaFoldDB" id="A0A518D6K0"/>
<dbReference type="Pfam" id="PF17653">
    <property type="entry name" value="DUF5522"/>
    <property type="match status" value="1"/>
</dbReference>
<sequence>MSAAESADWYLERGRVVFTAAYHLRRGSCCGSGCRHCPYGGGAASVGESVGREEWGKVAPGPPAPDADGAPPANGEPSASAAGAAPPKAPNRTF</sequence>
<feature type="region of interest" description="Disordered" evidence="1">
    <location>
        <begin position="51"/>
        <end position="94"/>
    </location>
</feature>
<dbReference type="RefSeq" id="WP_145280879.1">
    <property type="nucleotide sequence ID" value="NZ_CP036291.1"/>
</dbReference>
<accession>A0A518D6K0</accession>
<dbReference type="EMBL" id="CP036291">
    <property type="protein sequence ID" value="QDU87069.1"/>
    <property type="molecule type" value="Genomic_DNA"/>
</dbReference>
<name>A0A518D6K0_9BACT</name>
<evidence type="ECO:0000256" key="1">
    <source>
        <dbReference type="SAM" id="MobiDB-lite"/>
    </source>
</evidence>
<feature type="compositionally biased region" description="Low complexity" evidence="1">
    <location>
        <begin position="66"/>
        <end position="86"/>
    </location>
</feature>
<evidence type="ECO:0000313" key="3">
    <source>
        <dbReference type="Proteomes" id="UP000317429"/>
    </source>
</evidence>
<dbReference type="Proteomes" id="UP000317429">
    <property type="component" value="Chromosome"/>
</dbReference>
<proteinExistence type="predicted"/>
<evidence type="ECO:0000313" key="2">
    <source>
        <dbReference type="EMBL" id="QDU87069.1"/>
    </source>
</evidence>
<organism evidence="2 3">
    <name type="scientific">Pirellulimonas nuda</name>
    <dbReference type="NCBI Taxonomy" id="2528009"/>
    <lineage>
        <taxon>Bacteria</taxon>
        <taxon>Pseudomonadati</taxon>
        <taxon>Planctomycetota</taxon>
        <taxon>Planctomycetia</taxon>
        <taxon>Pirellulales</taxon>
        <taxon>Lacipirellulaceae</taxon>
        <taxon>Pirellulimonas</taxon>
    </lineage>
</organism>
<keyword evidence="3" id="KW-1185">Reference proteome</keyword>
<protein>
    <submittedName>
        <fullName evidence="2">Uncharacterized protein</fullName>
    </submittedName>
</protein>